<feature type="region of interest" description="Disordered" evidence="7">
    <location>
        <begin position="95"/>
        <end position="129"/>
    </location>
</feature>
<dbReference type="Proteomes" id="UP000221165">
    <property type="component" value="Unassembled WGS sequence"/>
</dbReference>
<dbReference type="GO" id="GO:0005524">
    <property type="term" value="F:ATP binding"/>
    <property type="evidence" value="ECO:0007669"/>
    <property type="project" value="UniProtKB-KW"/>
</dbReference>
<name>A0A2C6KNM9_9APIC</name>
<dbReference type="InterPro" id="IPR036961">
    <property type="entry name" value="Kinesin_motor_dom_sf"/>
</dbReference>
<feature type="region of interest" description="Disordered" evidence="7">
    <location>
        <begin position="57"/>
        <end position="80"/>
    </location>
</feature>
<evidence type="ECO:0000313" key="10">
    <source>
        <dbReference type="Proteomes" id="UP000221165"/>
    </source>
</evidence>
<dbReference type="GO" id="GO:0007018">
    <property type="term" value="P:microtubule-based movement"/>
    <property type="evidence" value="ECO:0007669"/>
    <property type="project" value="InterPro"/>
</dbReference>
<comment type="caution">
    <text evidence="5">Lacks conserved residue(s) required for the propagation of feature annotation.</text>
</comment>
<dbReference type="SUPFAM" id="SSF49879">
    <property type="entry name" value="SMAD/FHA domain"/>
    <property type="match status" value="1"/>
</dbReference>
<dbReference type="EMBL" id="MIGC01004309">
    <property type="protein sequence ID" value="PHJ18218.1"/>
    <property type="molecule type" value="Genomic_DNA"/>
</dbReference>
<feature type="coiled-coil region" evidence="6">
    <location>
        <begin position="267"/>
        <end position="369"/>
    </location>
</feature>
<dbReference type="GO" id="GO:0008017">
    <property type="term" value="F:microtubule binding"/>
    <property type="evidence" value="ECO:0007669"/>
    <property type="project" value="InterPro"/>
</dbReference>
<dbReference type="GO" id="GO:0003777">
    <property type="term" value="F:microtubule motor activity"/>
    <property type="evidence" value="ECO:0007669"/>
    <property type="project" value="InterPro"/>
</dbReference>
<comment type="similarity">
    <text evidence="5">Belongs to the TRAFAC class myosin-kinesin ATPase superfamily. Kinesin family.</text>
</comment>
<dbReference type="Pfam" id="PF00498">
    <property type="entry name" value="FHA"/>
    <property type="match status" value="1"/>
</dbReference>
<keyword evidence="3 6" id="KW-0175">Coiled coil</keyword>
<keyword evidence="1" id="KW-0547">Nucleotide-binding</keyword>
<keyword evidence="2" id="KW-0067">ATP-binding</keyword>
<dbReference type="SUPFAM" id="SSF52540">
    <property type="entry name" value="P-loop containing nucleoside triphosphate hydrolases"/>
    <property type="match status" value="1"/>
</dbReference>
<gene>
    <name evidence="9" type="ORF">CSUI_007953</name>
</gene>
<dbReference type="GeneID" id="94431305"/>
<evidence type="ECO:0000256" key="2">
    <source>
        <dbReference type="ARBA" id="ARBA00022840"/>
    </source>
</evidence>
<protein>
    <submittedName>
        <fullName evidence="9">Chromosome-associated kinesin klp1</fullName>
    </submittedName>
</protein>
<evidence type="ECO:0000259" key="8">
    <source>
        <dbReference type="PROSITE" id="PS50067"/>
    </source>
</evidence>
<dbReference type="PROSITE" id="PS50067">
    <property type="entry name" value="KINESIN_MOTOR_2"/>
    <property type="match status" value="1"/>
</dbReference>
<dbReference type="VEuPathDB" id="ToxoDB:CSUI_007953"/>
<proteinExistence type="inferred from homology"/>
<dbReference type="Gene3D" id="2.60.200.20">
    <property type="match status" value="1"/>
</dbReference>
<evidence type="ECO:0000256" key="3">
    <source>
        <dbReference type="ARBA" id="ARBA00023054"/>
    </source>
</evidence>
<dbReference type="InterPro" id="IPR008984">
    <property type="entry name" value="SMAD_FHA_dom_sf"/>
</dbReference>
<feature type="domain" description="Kinesin motor" evidence="8">
    <location>
        <begin position="1"/>
        <end position="28"/>
    </location>
</feature>
<dbReference type="InterPro" id="IPR001752">
    <property type="entry name" value="Kinesin_motor_dom"/>
</dbReference>
<dbReference type="PANTHER" id="PTHR47117">
    <property type="entry name" value="STAR-RELATED LIPID TRANSFER PROTEIN 9"/>
    <property type="match status" value="1"/>
</dbReference>
<dbReference type="Gene3D" id="3.40.850.10">
    <property type="entry name" value="Kinesin motor domain"/>
    <property type="match status" value="1"/>
</dbReference>
<accession>A0A2C6KNM9</accession>
<dbReference type="AlphaFoldDB" id="A0A2C6KNM9"/>
<evidence type="ECO:0000256" key="7">
    <source>
        <dbReference type="SAM" id="MobiDB-lite"/>
    </source>
</evidence>
<evidence type="ECO:0000256" key="5">
    <source>
        <dbReference type="PROSITE-ProRule" id="PRU00283"/>
    </source>
</evidence>
<reference evidence="9 10" key="1">
    <citation type="journal article" date="2017" name="Int. J. Parasitol.">
        <title>The genome of the protozoan parasite Cystoisospora suis and a reverse vaccinology approach to identify vaccine candidates.</title>
        <authorList>
            <person name="Palmieri N."/>
            <person name="Shrestha A."/>
            <person name="Ruttkowski B."/>
            <person name="Beck T."/>
            <person name="Vogl C."/>
            <person name="Tomley F."/>
            <person name="Blake D.P."/>
            <person name="Joachim A."/>
        </authorList>
    </citation>
    <scope>NUCLEOTIDE SEQUENCE [LARGE SCALE GENOMIC DNA]</scope>
    <source>
        <strain evidence="9 10">Wien I</strain>
    </source>
</reference>
<dbReference type="OrthoDB" id="3176171at2759"/>
<dbReference type="InterPro" id="IPR000253">
    <property type="entry name" value="FHA_dom"/>
</dbReference>
<dbReference type="RefSeq" id="XP_067919927.1">
    <property type="nucleotide sequence ID" value="XM_068068094.1"/>
</dbReference>
<evidence type="ECO:0000313" key="9">
    <source>
        <dbReference type="EMBL" id="PHJ18218.1"/>
    </source>
</evidence>
<comment type="caution">
    <text evidence="9">The sequence shown here is derived from an EMBL/GenBank/DDBJ whole genome shotgun (WGS) entry which is preliminary data.</text>
</comment>
<keyword evidence="10" id="KW-1185">Reference proteome</keyword>
<organism evidence="9 10">
    <name type="scientific">Cystoisospora suis</name>
    <dbReference type="NCBI Taxonomy" id="483139"/>
    <lineage>
        <taxon>Eukaryota</taxon>
        <taxon>Sar</taxon>
        <taxon>Alveolata</taxon>
        <taxon>Apicomplexa</taxon>
        <taxon>Conoidasida</taxon>
        <taxon>Coccidia</taxon>
        <taxon>Eucoccidiorida</taxon>
        <taxon>Eimeriorina</taxon>
        <taxon>Sarcocystidae</taxon>
        <taxon>Cystoisospora</taxon>
    </lineage>
</organism>
<evidence type="ECO:0000256" key="6">
    <source>
        <dbReference type="SAM" id="Coils"/>
    </source>
</evidence>
<sequence length="495" mass="56666">MIAALSPASVNFEETLSTLRYADRVKSIKNEAVINENPLERLIRELKEENERLKKAAGGELPLAAGGDGPSQEEMEKMKQQYEEELEANRRALEEMSKSWQQKLAEAQARDAASEKEQHEENRPCLKNLNEDPFLSGKIILNLPAGTSSVGKGSSDKKPTFQIGGLGVAVHHATLVCKETRDGDDDDDVTFEVVMKVTGKTLVNGEPVGEGEERALSHKDRILFGHANLYVYVDPTHDDKVMPSWEEAMKEANKQSLDEVGETGMLDALASARLREMEAKMEEEREKMEREKREWERRVRDNEALMVTAEGSEAIELMKQFEEEKRQHELELEQKQRELEEKMKKLGEQQEEEKRNQEAERRARVVLEEIMTRAILLIEEANSIAEELGIGIFFSPKLTMKHDGLDISRKGTAKNVMQQTEIQIRVERLDSDVVETWKLDLFERKIFEMRELYSQYTSSPEDFKLPEGTLNPFAADPDSYQARSRRRKRLCRALA</sequence>
<dbReference type="InterPro" id="IPR027417">
    <property type="entry name" value="P-loop_NTPase"/>
</dbReference>
<feature type="compositionally biased region" description="Basic and acidic residues" evidence="7">
    <location>
        <begin position="108"/>
        <end position="124"/>
    </location>
</feature>
<evidence type="ECO:0000256" key="4">
    <source>
        <dbReference type="ARBA" id="ARBA00023175"/>
    </source>
</evidence>
<keyword evidence="4" id="KW-0505">Motor protein</keyword>
<evidence type="ECO:0000256" key="1">
    <source>
        <dbReference type="ARBA" id="ARBA00022741"/>
    </source>
</evidence>